<sequence>MILWPFSDEMSPINFVDYYAGFAPVASSTANGKDPNEHLRKGSDRQGDYIFSVAPGVIGPGSRCTGCQRIINEVPRQTTVDVLSSPGTGTIESLRHRREHEPSSNYRLTSAMSIVRNAFGVHPAAELCHLNGGTISTAK</sequence>
<protein>
    <submittedName>
        <fullName evidence="1">Uncharacterized protein</fullName>
    </submittedName>
</protein>
<dbReference type="InParanoid" id="A0A2R5G6X2"/>
<dbReference type="AlphaFoldDB" id="A0A2R5G6X2"/>
<reference evidence="1 2" key="1">
    <citation type="submission" date="2017-12" db="EMBL/GenBank/DDBJ databases">
        <title>Sequencing, de novo assembly and annotation of complete genome of a new Thraustochytrid species, strain FCC1311.</title>
        <authorList>
            <person name="Sedici K."/>
            <person name="Godart F."/>
            <person name="Aiese Cigliano R."/>
            <person name="Sanseverino W."/>
            <person name="Barakat M."/>
            <person name="Ortet P."/>
            <person name="Marechal E."/>
            <person name="Cagnac O."/>
            <person name="Amato A."/>
        </authorList>
    </citation>
    <scope>NUCLEOTIDE SEQUENCE [LARGE SCALE GENOMIC DNA]</scope>
</reference>
<proteinExistence type="predicted"/>
<dbReference type="EMBL" id="BEYU01000022">
    <property type="protein sequence ID" value="GBG26740.1"/>
    <property type="molecule type" value="Genomic_DNA"/>
</dbReference>
<evidence type="ECO:0000313" key="2">
    <source>
        <dbReference type="Proteomes" id="UP000241890"/>
    </source>
</evidence>
<gene>
    <name evidence="1" type="ORF">FCC1311_029612</name>
</gene>
<accession>A0A2R5G6X2</accession>
<comment type="caution">
    <text evidence="1">The sequence shown here is derived from an EMBL/GenBank/DDBJ whole genome shotgun (WGS) entry which is preliminary data.</text>
</comment>
<evidence type="ECO:0000313" key="1">
    <source>
        <dbReference type="EMBL" id="GBG26740.1"/>
    </source>
</evidence>
<name>A0A2R5G6X2_9STRA</name>
<dbReference type="Proteomes" id="UP000241890">
    <property type="component" value="Unassembled WGS sequence"/>
</dbReference>
<organism evidence="1 2">
    <name type="scientific">Hondaea fermentalgiana</name>
    <dbReference type="NCBI Taxonomy" id="2315210"/>
    <lineage>
        <taxon>Eukaryota</taxon>
        <taxon>Sar</taxon>
        <taxon>Stramenopiles</taxon>
        <taxon>Bigyra</taxon>
        <taxon>Labyrinthulomycetes</taxon>
        <taxon>Thraustochytrida</taxon>
        <taxon>Thraustochytriidae</taxon>
        <taxon>Hondaea</taxon>
    </lineage>
</organism>
<keyword evidence="2" id="KW-1185">Reference proteome</keyword>